<feature type="transmembrane region" description="Helical" evidence="2">
    <location>
        <begin position="20"/>
        <end position="38"/>
    </location>
</feature>
<organism evidence="4 5">
    <name type="scientific">Trapa incisa</name>
    <dbReference type="NCBI Taxonomy" id="236973"/>
    <lineage>
        <taxon>Eukaryota</taxon>
        <taxon>Viridiplantae</taxon>
        <taxon>Streptophyta</taxon>
        <taxon>Embryophyta</taxon>
        <taxon>Tracheophyta</taxon>
        <taxon>Spermatophyta</taxon>
        <taxon>Magnoliopsida</taxon>
        <taxon>eudicotyledons</taxon>
        <taxon>Gunneridae</taxon>
        <taxon>Pentapetalae</taxon>
        <taxon>rosids</taxon>
        <taxon>malvids</taxon>
        <taxon>Myrtales</taxon>
        <taxon>Lythraceae</taxon>
        <taxon>Trapa</taxon>
    </lineage>
</organism>
<reference evidence="4 5" key="1">
    <citation type="journal article" date="2023" name="Hortic Res">
        <title>Pangenome of water caltrop reveals structural variations and asymmetric subgenome divergence after allopolyploidization.</title>
        <authorList>
            <person name="Zhang X."/>
            <person name="Chen Y."/>
            <person name="Wang L."/>
            <person name="Yuan Y."/>
            <person name="Fang M."/>
            <person name="Shi L."/>
            <person name="Lu R."/>
            <person name="Comes H.P."/>
            <person name="Ma Y."/>
            <person name="Chen Y."/>
            <person name="Huang G."/>
            <person name="Zhou Y."/>
            <person name="Zheng Z."/>
            <person name="Qiu Y."/>
        </authorList>
    </citation>
    <scope>NUCLEOTIDE SEQUENCE [LARGE SCALE GENOMIC DNA]</scope>
    <source>
        <tissue evidence="4">Roots</tissue>
    </source>
</reference>
<accession>A0AAN7JBR4</accession>
<name>A0AAN7JBR4_9MYRT</name>
<comment type="caution">
    <text evidence="4">The sequence shown here is derived from an EMBL/GenBank/DDBJ whole genome shotgun (WGS) entry which is preliminary data.</text>
</comment>
<keyword evidence="2" id="KW-0812">Transmembrane</keyword>
<dbReference type="InterPro" id="IPR008480">
    <property type="entry name" value="DUF761_pln"/>
</dbReference>
<dbReference type="PANTHER" id="PTHR33098">
    <property type="entry name" value="COTTON FIBER (DUF761)"/>
    <property type="match status" value="1"/>
</dbReference>
<dbReference type="EMBL" id="JAXIOK010000021">
    <property type="protein sequence ID" value="KAK4745551.1"/>
    <property type="molecule type" value="Genomic_DNA"/>
</dbReference>
<dbReference type="AlphaFoldDB" id="A0AAN7JBR4"/>
<feature type="domain" description="DUF4408" evidence="3">
    <location>
        <begin position="10"/>
        <end position="42"/>
    </location>
</feature>
<dbReference type="Proteomes" id="UP001345219">
    <property type="component" value="Chromosome 10"/>
</dbReference>
<evidence type="ECO:0000256" key="1">
    <source>
        <dbReference type="SAM" id="MobiDB-lite"/>
    </source>
</evidence>
<evidence type="ECO:0000313" key="4">
    <source>
        <dbReference type="EMBL" id="KAK4745551.1"/>
    </source>
</evidence>
<keyword evidence="2" id="KW-1133">Transmembrane helix</keyword>
<evidence type="ECO:0000313" key="5">
    <source>
        <dbReference type="Proteomes" id="UP001345219"/>
    </source>
</evidence>
<dbReference type="Pfam" id="PF14364">
    <property type="entry name" value="DUF4408"/>
    <property type="match status" value="1"/>
</dbReference>
<evidence type="ECO:0000259" key="3">
    <source>
        <dbReference type="Pfam" id="PF14364"/>
    </source>
</evidence>
<dbReference type="InterPro" id="IPR025520">
    <property type="entry name" value="DUF4408"/>
</dbReference>
<keyword evidence="5" id="KW-1185">Reference proteome</keyword>
<proteinExistence type="predicted"/>
<sequence>MLLNSLSSVPSIWATVNSWFTPTVLFVFLNLMIAVIVFSSSFSKPSYHEQENPEQVHEIHRNLERSPSVLQRLKSFSFYSHRSSPTATHYTTHSYGSAPLQEKEHDNGNEEKIESSFVRSSSNVLHTVATPDTTVPSTPTTDINNLFQKPQERGVRLSFGEVLEEEEAGEEELVAAVGREEQEEVEEFEEPNRSEEQSTLDEIYSQLKDNRVGKSKSHTKPASGEVPIKLSKKIKKSASAKSAFAHFEEDDIVEKLLPVTTREYKTKVSDEEEEGEGEVDAKADDFINRFKQQLQLQRLESIARYKDMVNRRNNG</sequence>
<gene>
    <name evidence="4" type="ORF">SAY87_011863</name>
</gene>
<evidence type="ECO:0000256" key="2">
    <source>
        <dbReference type="SAM" id="Phobius"/>
    </source>
</evidence>
<dbReference type="Pfam" id="PF05553">
    <property type="entry name" value="DUF761"/>
    <property type="match status" value="1"/>
</dbReference>
<keyword evidence="2" id="KW-0472">Membrane</keyword>
<protein>
    <recommendedName>
        <fullName evidence="3">DUF4408 domain-containing protein</fullName>
    </recommendedName>
</protein>
<feature type="region of interest" description="Disordered" evidence="1">
    <location>
        <begin position="179"/>
        <end position="228"/>
    </location>
</feature>
<dbReference type="PANTHER" id="PTHR33098:SF53">
    <property type="entry name" value="OS05G0540900 PROTEIN"/>
    <property type="match status" value="1"/>
</dbReference>